<dbReference type="EMBL" id="BMLV01000002">
    <property type="protein sequence ID" value="GGP03714.1"/>
    <property type="molecule type" value="Genomic_DNA"/>
</dbReference>
<name>A0ABQ2NKS9_9FLAO</name>
<evidence type="ECO:0000313" key="1">
    <source>
        <dbReference type="EMBL" id="GGP03714.1"/>
    </source>
</evidence>
<evidence type="ECO:0000313" key="2">
    <source>
        <dbReference type="Proteomes" id="UP000620064"/>
    </source>
</evidence>
<dbReference type="Proteomes" id="UP000620064">
    <property type="component" value="Unassembled WGS sequence"/>
</dbReference>
<dbReference type="RefSeq" id="WP_188617278.1">
    <property type="nucleotide sequence ID" value="NZ_BMLV01000002.1"/>
</dbReference>
<keyword evidence="2" id="KW-1185">Reference proteome</keyword>
<reference evidence="2" key="1">
    <citation type="journal article" date="2019" name="Int. J. Syst. Evol. Microbiol.">
        <title>The Global Catalogue of Microorganisms (GCM) 10K type strain sequencing project: providing services to taxonomists for standard genome sequencing and annotation.</title>
        <authorList>
            <consortium name="The Broad Institute Genomics Platform"/>
            <consortium name="The Broad Institute Genome Sequencing Center for Infectious Disease"/>
            <person name="Wu L."/>
            <person name="Ma J."/>
        </authorList>
    </citation>
    <scope>NUCLEOTIDE SEQUENCE [LARGE SCALE GENOMIC DNA]</scope>
    <source>
        <strain evidence="2">CGMCC 1.7656</strain>
    </source>
</reference>
<organism evidence="1 2">
    <name type="scientific">Cloacibacterium rupense</name>
    <dbReference type="NCBI Taxonomy" id="517423"/>
    <lineage>
        <taxon>Bacteria</taxon>
        <taxon>Pseudomonadati</taxon>
        <taxon>Bacteroidota</taxon>
        <taxon>Flavobacteriia</taxon>
        <taxon>Flavobacteriales</taxon>
        <taxon>Weeksellaceae</taxon>
    </lineage>
</organism>
<evidence type="ECO:0008006" key="3">
    <source>
        <dbReference type="Google" id="ProtNLM"/>
    </source>
</evidence>
<proteinExistence type="predicted"/>
<protein>
    <recommendedName>
        <fullName evidence="3">GLPGLI family protein</fullName>
    </recommendedName>
</protein>
<accession>A0ABQ2NKS9</accession>
<comment type="caution">
    <text evidence="1">The sequence shown here is derived from an EMBL/GenBank/DDBJ whole genome shotgun (WGS) entry which is preliminary data.</text>
</comment>
<gene>
    <name evidence="1" type="ORF">GCM10010992_13150</name>
</gene>
<sequence>MKKLMLLVVLFIAQISFAQIINLGSKFYKAELTMSNGAVKEGYAEPVSVHKSSINFKPTKDGKKEIIELTKLEKVHYYDEKEGREAIAERLLANNGDYKSEAFLYLIELGEISLYSQTSAFYIITNKTMIRREADISYFFRYKDEKDVTLITMKFEGGIGIPIGLKKFTKKAIKDFFSDKCPKLVTAYENDEIKFKKDVSVFIDYYEKNCK</sequence>